<organism evidence="5 6">
    <name type="scientific">Serendipita indica (strain DSM 11827)</name>
    <name type="common">Root endophyte fungus</name>
    <name type="synonym">Piriformospora indica</name>
    <dbReference type="NCBI Taxonomy" id="1109443"/>
    <lineage>
        <taxon>Eukaryota</taxon>
        <taxon>Fungi</taxon>
        <taxon>Dikarya</taxon>
        <taxon>Basidiomycota</taxon>
        <taxon>Agaricomycotina</taxon>
        <taxon>Agaricomycetes</taxon>
        <taxon>Sebacinales</taxon>
        <taxon>Serendipitaceae</taxon>
        <taxon>Serendipita</taxon>
    </lineage>
</organism>
<name>G4TKI7_SERID</name>
<feature type="region of interest" description="Disordered" evidence="3">
    <location>
        <begin position="13"/>
        <end position="47"/>
    </location>
</feature>
<dbReference type="GO" id="GO:0051015">
    <property type="term" value="F:actin filament binding"/>
    <property type="evidence" value="ECO:0007669"/>
    <property type="project" value="InterPro"/>
</dbReference>
<dbReference type="GO" id="GO:0005884">
    <property type="term" value="C:actin filament"/>
    <property type="evidence" value="ECO:0007669"/>
    <property type="project" value="TreeGrafter"/>
</dbReference>
<dbReference type="InterPro" id="IPR001715">
    <property type="entry name" value="CH_dom"/>
</dbReference>
<proteinExistence type="predicted"/>
<feature type="region of interest" description="Disordered" evidence="3">
    <location>
        <begin position="300"/>
        <end position="360"/>
    </location>
</feature>
<dbReference type="SMART" id="SM00033">
    <property type="entry name" value="CH"/>
    <property type="match status" value="1"/>
</dbReference>
<keyword evidence="6" id="KW-1185">Reference proteome</keyword>
<protein>
    <submittedName>
        <fullName evidence="5">Probable SAC6-actin filament bundling protein, fimbrin</fullName>
    </submittedName>
</protein>
<dbReference type="GO" id="GO:0051017">
    <property type="term" value="P:actin filament bundle assembly"/>
    <property type="evidence" value="ECO:0007669"/>
    <property type="project" value="InterPro"/>
</dbReference>
<dbReference type="Gene3D" id="1.10.418.10">
    <property type="entry name" value="Calponin-like domain"/>
    <property type="match status" value="1"/>
</dbReference>
<dbReference type="Pfam" id="PF00307">
    <property type="entry name" value="CH"/>
    <property type="match status" value="1"/>
</dbReference>
<dbReference type="GO" id="GO:0032432">
    <property type="term" value="C:actin filament bundle"/>
    <property type="evidence" value="ECO:0007669"/>
    <property type="project" value="TreeGrafter"/>
</dbReference>
<keyword evidence="1" id="KW-0677">Repeat</keyword>
<keyword evidence="2" id="KW-0009">Actin-binding</keyword>
<dbReference type="HOGENOM" id="CLU_527969_0_0_1"/>
<dbReference type="STRING" id="1109443.G4TKI7"/>
<evidence type="ECO:0000313" key="6">
    <source>
        <dbReference type="Proteomes" id="UP000007148"/>
    </source>
</evidence>
<accession>G4TKI7</accession>
<dbReference type="InterPro" id="IPR039959">
    <property type="entry name" value="Fimbrin/Plastin"/>
</dbReference>
<dbReference type="PANTHER" id="PTHR19961">
    <property type="entry name" value="FIMBRIN/PLASTIN"/>
    <property type="match status" value="1"/>
</dbReference>
<feature type="domain" description="Calponin-homology (CH)" evidence="4">
    <location>
        <begin position="171"/>
        <end position="301"/>
    </location>
</feature>
<evidence type="ECO:0000256" key="2">
    <source>
        <dbReference type="ARBA" id="ARBA00023203"/>
    </source>
</evidence>
<evidence type="ECO:0000259" key="4">
    <source>
        <dbReference type="PROSITE" id="PS50021"/>
    </source>
</evidence>
<dbReference type="GO" id="GO:0051639">
    <property type="term" value="P:actin filament network formation"/>
    <property type="evidence" value="ECO:0007669"/>
    <property type="project" value="TreeGrafter"/>
</dbReference>
<comment type="caution">
    <text evidence="5">The sequence shown here is derived from an EMBL/GenBank/DDBJ whole genome shotgun (WGS) entry which is preliminary data.</text>
</comment>
<dbReference type="InterPro" id="IPR036872">
    <property type="entry name" value="CH_dom_sf"/>
</dbReference>
<dbReference type="Proteomes" id="UP000007148">
    <property type="component" value="Unassembled WGS sequence"/>
</dbReference>
<dbReference type="PROSITE" id="PS50021">
    <property type="entry name" value="CH"/>
    <property type="match status" value="1"/>
</dbReference>
<dbReference type="AlphaFoldDB" id="G4TKI7"/>
<feature type="compositionally biased region" description="Low complexity" evidence="3">
    <location>
        <begin position="406"/>
        <end position="415"/>
    </location>
</feature>
<dbReference type="EMBL" id="CAFZ01000136">
    <property type="protein sequence ID" value="CCA71837.1"/>
    <property type="molecule type" value="Genomic_DNA"/>
</dbReference>
<evidence type="ECO:0000256" key="3">
    <source>
        <dbReference type="SAM" id="MobiDB-lite"/>
    </source>
</evidence>
<reference evidence="5 6" key="1">
    <citation type="journal article" date="2011" name="PLoS Pathog.">
        <title>Endophytic Life Strategies Decoded by Genome and Transcriptome Analyses of the Mutualistic Root Symbiont Piriformospora indica.</title>
        <authorList>
            <person name="Zuccaro A."/>
            <person name="Lahrmann U."/>
            <person name="Guldener U."/>
            <person name="Langen G."/>
            <person name="Pfiffi S."/>
            <person name="Biedenkopf D."/>
            <person name="Wong P."/>
            <person name="Samans B."/>
            <person name="Grimm C."/>
            <person name="Basiewicz M."/>
            <person name="Murat C."/>
            <person name="Martin F."/>
            <person name="Kogel K.H."/>
        </authorList>
    </citation>
    <scope>NUCLEOTIDE SEQUENCE [LARGE SCALE GENOMIC DNA]</scope>
    <source>
        <strain evidence="5 6">DSM 11827</strain>
    </source>
</reference>
<dbReference type="GO" id="GO:0005737">
    <property type="term" value="C:cytoplasm"/>
    <property type="evidence" value="ECO:0007669"/>
    <property type="project" value="TreeGrafter"/>
</dbReference>
<dbReference type="SUPFAM" id="SSF47473">
    <property type="entry name" value="EF-hand"/>
    <property type="match status" value="1"/>
</dbReference>
<evidence type="ECO:0000256" key="1">
    <source>
        <dbReference type="ARBA" id="ARBA00022737"/>
    </source>
</evidence>
<evidence type="ECO:0000313" key="5">
    <source>
        <dbReference type="EMBL" id="CCA71837.1"/>
    </source>
</evidence>
<dbReference type="eggNOG" id="KOG0046">
    <property type="taxonomic scope" value="Eukaryota"/>
</dbReference>
<dbReference type="OrthoDB" id="3259909at2759"/>
<dbReference type="SUPFAM" id="SSF47576">
    <property type="entry name" value="Calponin-homology domain, CH-domain"/>
    <property type="match status" value="1"/>
</dbReference>
<dbReference type="PANTHER" id="PTHR19961:SF18">
    <property type="entry name" value="FI19014P1"/>
    <property type="match status" value="1"/>
</dbReference>
<dbReference type="CDD" id="cd21294">
    <property type="entry name" value="CH_FIMB_rpt1"/>
    <property type="match status" value="1"/>
</dbReference>
<dbReference type="InterPro" id="IPR011992">
    <property type="entry name" value="EF-hand-dom_pair"/>
</dbReference>
<dbReference type="InParanoid" id="G4TKI7"/>
<sequence length="516" mass="56925">MSIRYRPTLLRRDSVSSRWTQSTEKPKEVAHEVPPPPPSKIPLPSGSTLQSAGQAAAQLAALRRRFPDLSKDEISELIDQFTAIPSSKVGWITQSTAFNAAQAKENVSYNRARDAMKSILPDATDKVGLEEWIEFMSHLRSEQPEKMTPGSRSGTFKMRGSHNEIQHSLDEDERVGIIEYINTALASDPDVGSRLPLPTDTMQIFDECKDGLIICKLIDHIFPGTIDSVMGVRRRRGTTYINLPSNNHALNKFQIAENNNIAILAAEAIGVNVVNMSAQDIAEGREHLILSLVGQIIRQGTSDKPRPMPPKQSYRPVTPNNGMVRRASLSAPVRPRSRQATSPPPYSHPRSMSRASATRRAERITQLQLKSKMMERGTFKLFEDLKGGIIILETLEKITPETKVKAPASRVGSRPSSPPGVRRHETTPMALPYKVPAPKRTLSNPDPRPVIIGAKEKQPIRPVPAAKEAPMKPSPPPLIIPGKDLVTSPVQVANYGIDEGIIAQRRALLYSIKSRG</sequence>
<feature type="region of interest" description="Disordered" evidence="3">
    <location>
        <begin position="403"/>
        <end position="425"/>
    </location>
</feature>
<gene>
    <name evidence="5" type="ORF">PIIN_05772</name>
</gene>